<protein>
    <submittedName>
        <fullName evidence="1">Uncharacterized protein</fullName>
    </submittedName>
</protein>
<sequence length="93" mass="10030">MWAIGGGLEPCVRQCEEEPAARRQRPQHVVAPFAPAVGVDEGKRPAAVMLSTDRVVEHGVDPASLCFVNHTTDCGLEELSLSLSPSRHIMVRG</sequence>
<dbReference type="EMBL" id="SPHZ02000010">
    <property type="protein sequence ID" value="KAF0897126.1"/>
    <property type="molecule type" value="Genomic_DNA"/>
</dbReference>
<proteinExistence type="predicted"/>
<accession>A0A6G1CAK5</accession>
<gene>
    <name evidence="1" type="ORF">E2562_033721</name>
</gene>
<comment type="caution">
    <text evidence="1">The sequence shown here is derived from an EMBL/GenBank/DDBJ whole genome shotgun (WGS) entry which is preliminary data.</text>
</comment>
<name>A0A6G1CAK5_9ORYZ</name>
<evidence type="ECO:0000313" key="2">
    <source>
        <dbReference type="Proteomes" id="UP000479710"/>
    </source>
</evidence>
<keyword evidence="2" id="KW-1185">Reference proteome</keyword>
<organism evidence="1 2">
    <name type="scientific">Oryza meyeriana var. granulata</name>
    <dbReference type="NCBI Taxonomy" id="110450"/>
    <lineage>
        <taxon>Eukaryota</taxon>
        <taxon>Viridiplantae</taxon>
        <taxon>Streptophyta</taxon>
        <taxon>Embryophyta</taxon>
        <taxon>Tracheophyta</taxon>
        <taxon>Spermatophyta</taxon>
        <taxon>Magnoliopsida</taxon>
        <taxon>Liliopsida</taxon>
        <taxon>Poales</taxon>
        <taxon>Poaceae</taxon>
        <taxon>BOP clade</taxon>
        <taxon>Oryzoideae</taxon>
        <taxon>Oryzeae</taxon>
        <taxon>Oryzinae</taxon>
        <taxon>Oryza</taxon>
        <taxon>Oryza meyeriana</taxon>
    </lineage>
</organism>
<dbReference type="AlphaFoldDB" id="A0A6G1CAK5"/>
<dbReference type="Proteomes" id="UP000479710">
    <property type="component" value="Unassembled WGS sequence"/>
</dbReference>
<evidence type="ECO:0000313" key="1">
    <source>
        <dbReference type="EMBL" id="KAF0897126.1"/>
    </source>
</evidence>
<reference evidence="1 2" key="1">
    <citation type="submission" date="2019-11" db="EMBL/GenBank/DDBJ databases">
        <title>Whole genome sequence of Oryza granulata.</title>
        <authorList>
            <person name="Li W."/>
        </authorList>
    </citation>
    <scope>NUCLEOTIDE SEQUENCE [LARGE SCALE GENOMIC DNA]</scope>
    <source>
        <strain evidence="2">cv. Menghai</strain>
        <tissue evidence="1">Leaf</tissue>
    </source>
</reference>